<accession>A0A0M8P0B8</accession>
<comment type="caution">
    <text evidence="2">The sequence shown here is derived from an EMBL/GenBank/DDBJ whole genome shotgun (WGS) entry which is preliminary data.</text>
</comment>
<evidence type="ECO:0000313" key="2">
    <source>
        <dbReference type="EMBL" id="KOS37830.1"/>
    </source>
</evidence>
<evidence type="ECO:0000256" key="1">
    <source>
        <dbReference type="SAM" id="SignalP"/>
    </source>
</evidence>
<organism evidence="2 3">
    <name type="scientific">Penicillium nordicum</name>
    <dbReference type="NCBI Taxonomy" id="229535"/>
    <lineage>
        <taxon>Eukaryota</taxon>
        <taxon>Fungi</taxon>
        <taxon>Dikarya</taxon>
        <taxon>Ascomycota</taxon>
        <taxon>Pezizomycotina</taxon>
        <taxon>Eurotiomycetes</taxon>
        <taxon>Eurotiomycetidae</taxon>
        <taxon>Eurotiales</taxon>
        <taxon>Aspergillaceae</taxon>
        <taxon>Penicillium</taxon>
    </lineage>
</organism>
<dbReference type="OrthoDB" id="5422698at2759"/>
<proteinExistence type="predicted"/>
<gene>
    <name evidence="2" type="ORF">ACN38_g11362</name>
</gene>
<feature type="signal peptide" evidence="1">
    <location>
        <begin position="1"/>
        <end position="20"/>
    </location>
</feature>
<dbReference type="AlphaFoldDB" id="A0A0M8P0B8"/>
<dbReference type="EMBL" id="LHQQ01000292">
    <property type="protein sequence ID" value="KOS37830.1"/>
    <property type="molecule type" value="Genomic_DNA"/>
</dbReference>
<reference evidence="2 3" key="1">
    <citation type="submission" date="2015-08" db="EMBL/GenBank/DDBJ databases">
        <title>Genome sequencing of Penicillium nordicum.</title>
        <authorList>
            <person name="Nguyen H.D."/>
            <person name="Seifert K.A."/>
        </authorList>
    </citation>
    <scope>NUCLEOTIDE SEQUENCE [LARGE SCALE GENOMIC DNA]</scope>
    <source>
        <strain evidence="2 3">DAOMC 185683</strain>
    </source>
</reference>
<evidence type="ECO:0000313" key="3">
    <source>
        <dbReference type="Proteomes" id="UP000037696"/>
    </source>
</evidence>
<keyword evidence="1" id="KW-0732">Signal</keyword>
<keyword evidence="3" id="KW-1185">Reference proteome</keyword>
<name>A0A0M8P0B8_9EURO</name>
<sequence>MKSILLQFLSLYTAALAVLGKTNPIQQELLVREDGMVQQDKVPGHNDAIYDIVPKEDQILKIEFLEVAPTPILA</sequence>
<dbReference type="Proteomes" id="UP000037696">
    <property type="component" value="Unassembled WGS sequence"/>
</dbReference>
<feature type="chain" id="PRO_5005819396" evidence="1">
    <location>
        <begin position="21"/>
        <end position="74"/>
    </location>
</feature>
<protein>
    <submittedName>
        <fullName evidence="2">Uncharacterized protein</fullName>
    </submittedName>
</protein>